<evidence type="ECO:0000313" key="2">
    <source>
        <dbReference type="Proteomes" id="UP001314261"/>
    </source>
</evidence>
<dbReference type="NCBIfam" id="TIGR01560">
    <property type="entry name" value="put_DNA_pack"/>
    <property type="match status" value="1"/>
</dbReference>
<protein>
    <recommendedName>
        <fullName evidence="3">Phage gp6-like head-tail connector protein</fullName>
    </recommendedName>
</protein>
<accession>A0ABN9YIK7</accession>
<dbReference type="InterPro" id="IPR021146">
    <property type="entry name" value="Phage_gp6-like_head-tail"/>
</dbReference>
<evidence type="ECO:0000313" key="1">
    <source>
        <dbReference type="EMBL" id="CAK1225548.1"/>
    </source>
</evidence>
<dbReference type="RefSeq" id="WP_338345814.1">
    <property type="nucleotide sequence ID" value="NZ_CAUZLR010000001.1"/>
</dbReference>
<name>A0ABN9YIK7_9LACO</name>
<comment type="caution">
    <text evidence="1">The sequence shown here is derived from an EMBL/GenBank/DDBJ whole genome shotgun (WGS) entry which is preliminary data.</text>
</comment>
<dbReference type="Proteomes" id="UP001314261">
    <property type="component" value="Unassembled WGS sequence"/>
</dbReference>
<dbReference type="InterPro" id="IPR006450">
    <property type="entry name" value="Phage_HK97_gp6-like"/>
</dbReference>
<dbReference type="EMBL" id="CAUZLR010000001">
    <property type="protein sequence ID" value="CAK1225548.1"/>
    <property type="molecule type" value="Genomic_DNA"/>
</dbReference>
<reference evidence="1 2" key="1">
    <citation type="submission" date="2023-10" db="EMBL/GenBank/DDBJ databases">
        <authorList>
            <person name="Botero Cardona J."/>
        </authorList>
    </citation>
    <scope>NUCLEOTIDE SEQUENCE [LARGE SCALE GENOMIC DNA]</scope>
    <source>
        <strain evidence="1 2">R-54839</strain>
    </source>
</reference>
<dbReference type="Gene3D" id="1.10.3230.30">
    <property type="entry name" value="Phage gp6-like head-tail connector protein"/>
    <property type="match status" value="1"/>
</dbReference>
<dbReference type="CDD" id="cd08054">
    <property type="entry name" value="gp6"/>
    <property type="match status" value="1"/>
</dbReference>
<organism evidence="1 2">
    <name type="scientific">Fructobacillus fructosus</name>
    <dbReference type="NCBI Taxonomy" id="1631"/>
    <lineage>
        <taxon>Bacteria</taxon>
        <taxon>Bacillati</taxon>
        <taxon>Bacillota</taxon>
        <taxon>Bacilli</taxon>
        <taxon>Lactobacillales</taxon>
        <taxon>Lactobacillaceae</taxon>
        <taxon>Fructobacillus</taxon>
    </lineage>
</organism>
<gene>
    <name evidence="1" type="ORF">R54839_PPFHFPJH_00174</name>
</gene>
<dbReference type="Pfam" id="PF05135">
    <property type="entry name" value="Phage_connect_1"/>
    <property type="match status" value="1"/>
</dbReference>
<evidence type="ECO:0008006" key="3">
    <source>
        <dbReference type="Google" id="ProtNLM"/>
    </source>
</evidence>
<proteinExistence type="predicted"/>
<sequence>MAGPIISVDKLKLSLRVDSNADDQLLSGYSLAAENYIKNAIGYDHDDFYTDDKVKSLFETAVIAQASAYYSFRTALSLVNSYPVEPVVDSIVSQLQGEYARFEEDLNANKSK</sequence>
<keyword evidence="2" id="KW-1185">Reference proteome</keyword>